<evidence type="ECO:0000313" key="1">
    <source>
        <dbReference type="EMBL" id="KAI5647091.1"/>
    </source>
</evidence>
<accession>A0ACB9ZHQ0</accession>
<name>A0ACB9ZHQ0_CATRO</name>
<comment type="caution">
    <text evidence="1">The sequence shown here is derived from an EMBL/GenBank/DDBJ whole genome shotgun (WGS) entry which is preliminary data.</text>
</comment>
<keyword evidence="2" id="KW-1185">Reference proteome</keyword>
<organism evidence="1 2">
    <name type="scientific">Catharanthus roseus</name>
    <name type="common">Madagascar periwinkle</name>
    <name type="synonym">Vinca rosea</name>
    <dbReference type="NCBI Taxonomy" id="4058"/>
    <lineage>
        <taxon>Eukaryota</taxon>
        <taxon>Viridiplantae</taxon>
        <taxon>Streptophyta</taxon>
        <taxon>Embryophyta</taxon>
        <taxon>Tracheophyta</taxon>
        <taxon>Spermatophyta</taxon>
        <taxon>Magnoliopsida</taxon>
        <taxon>eudicotyledons</taxon>
        <taxon>Gunneridae</taxon>
        <taxon>Pentapetalae</taxon>
        <taxon>asterids</taxon>
        <taxon>lamiids</taxon>
        <taxon>Gentianales</taxon>
        <taxon>Apocynaceae</taxon>
        <taxon>Rauvolfioideae</taxon>
        <taxon>Vinceae</taxon>
        <taxon>Catharanthinae</taxon>
        <taxon>Catharanthus</taxon>
    </lineage>
</organism>
<proteinExistence type="predicted"/>
<dbReference type="Proteomes" id="UP001060085">
    <property type="component" value="Linkage Group LG08"/>
</dbReference>
<evidence type="ECO:0000313" key="2">
    <source>
        <dbReference type="Proteomes" id="UP001060085"/>
    </source>
</evidence>
<sequence>MFTQGEVVLPAVQSMFVLKLFLVFIAVVCIFFLVRLFLYRTAFVHVFRKWLQWLDDRIHIHQHFRVPEIDENGQPNMFYRKVYLYVNSLQSVEDSDVTNLFSGKKSTDIVLHLDDHQVVRDAFLGATISWTYQSIRTRSFLLKIKKKDKRRVLRPYLQHIHSLADDIQRRTEETKLFINNLPPEDDGCRGRWRSIPFSHPSTFDTIVMDGDLKSKIKSDLDAFLKSESYYHKLGRVWKRSYLLHGPSGTGKSSFIAAMANYLSFDVYDVDLSRVSDDSDLKLLLLQTSRNSIIVIENLDRFVREKSTISLTGMLNFMDGIANSCCGDAKIMVFTVNSKENIDSAILRPGRIDVHVHFPLCDFSSFKSLANSYLGVKEHKLFQQVEEMFQSGATISPAEIGELMLVNRSSPSRALKSVISAMQSSTAEVRSSGVKMLRRSSESASSSPLPPFPMSEEHASGKWREVAPAKEIRKLYGLLRLKSSKKSEPLDHEPE</sequence>
<dbReference type="EMBL" id="CM044708">
    <property type="protein sequence ID" value="KAI5647091.1"/>
    <property type="molecule type" value="Genomic_DNA"/>
</dbReference>
<reference evidence="2" key="1">
    <citation type="journal article" date="2023" name="Nat. Plants">
        <title>Single-cell RNA sequencing provides a high-resolution roadmap for understanding the multicellular compartmentation of specialized metabolism.</title>
        <authorList>
            <person name="Sun S."/>
            <person name="Shen X."/>
            <person name="Li Y."/>
            <person name="Li Y."/>
            <person name="Wang S."/>
            <person name="Li R."/>
            <person name="Zhang H."/>
            <person name="Shen G."/>
            <person name="Guo B."/>
            <person name="Wei J."/>
            <person name="Xu J."/>
            <person name="St-Pierre B."/>
            <person name="Chen S."/>
            <person name="Sun C."/>
        </authorList>
    </citation>
    <scope>NUCLEOTIDE SEQUENCE [LARGE SCALE GENOMIC DNA]</scope>
</reference>
<protein>
    <submittedName>
        <fullName evidence="1">Uncharacterized protein</fullName>
    </submittedName>
</protein>
<gene>
    <name evidence="1" type="ORF">M9H77_33096</name>
</gene>